<reference evidence="2" key="2">
    <citation type="journal article" date="2024" name="Plant">
        <title>Genomic evolution and insights into agronomic trait innovations of Sesamum species.</title>
        <authorList>
            <person name="Miao H."/>
            <person name="Wang L."/>
            <person name="Qu L."/>
            <person name="Liu H."/>
            <person name="Sun Y."/>
            <person name="Le M."/>
            <person name="Wang Q."/>
            <person name="Wei S."/>
            <person name="Zheng Y."/>
            <person name="Lin W."/>
            <person name="Duan Y."/>
            <person name="Cao H."/>
            <person name="Xiong S."/>
            <person name="Wang X."/>
            <person name="Wei L."/>
            <person name="Li C."/>
            <person name="Ma Q."/>
            <person name="Ju M."/>
            <person name="Zhao R."/>
            <person name="Li G."/>
            <person name="Mu C."/>
            <person name="Tian Q."/>
            <person name="Mei H."/>
            <person name="Zhang T."/>
            <person name="Gao T."/>
            <person name="Zhang H."/>
        </authorList>
    </citation>
    <scope>NUCLEOTIDE SEQUENCE</scope>
    <source>
        <strain evidence="2">G02</strain>
    </source>
</reference>
<feature type="domain" description="BRO1" evidence="1">
    <location>
        <begin position="1"/>
        <end position="513"/>
    </location>
</feature>
<dbReference type="Gene3D" id="1.25.40.280">
    <property type="entry name" value="alix/aip1 like domains"/>
    <property type="match status" value="1"/>
</dbReference>
<comment type="caution">
    <text evidence="2">The sequence shown here is derived from an EMBL/GenBank/DDBJ whole genome shotgun (WGS) entry which is preliminary data.</text>
</comment>
<dbReference type="CDD" id="cd09247">
    <property type="entry name" value="BRO1_Alix_like_2"/>
    <property type="match status" value="1"/>
</dbReference>
<accession>A0AAW2JQ67</accession>
<reference evidence="2" key="1">
    <citation type="submission" date="2020-06" db="EMBL/GenBank/DDBJ databases">
        <authorList>
            <person name="Li T."/>
            <person name="Hu X."/>
            <person name="Zhang T."/>
            <person name="Song X."/>
            <person name="Zhang H."/>
            <person name="Dai N."/>
            <person name="Sheng W."/>
            <person name="Hou X."/>
            <person name="Wei L."/>
        </authorList>
    </citation>
    <scope>NUCLEOTIDE SEQUENCE</scope>
    <source>
        <strain evidence="2">G02</strain>
        <tissue evidence="2">Leaf</tissue>
    </source>
</reference>
<dbReference type="InterPro" id="IPR038499">
    <property type="entry name" value="BRO1_sf"/>
</dbReference>
<dbReference type="InterPro" id="IPR036866">
    <property type="entry name" value="RibonucZ/Hydroxyglut_hydro"/>
</dbReference>
<dbReference type="PANTHER" id="PTHR36142">
    <property type="entry name" value="METALLO-HYDROLASE/OXIDOREDUCTASE SUPERFAMILY PROTEIN"/>
    <property type="match status" value="1"/>
</dbReference>
<protein>
    <recommendedName>
        <fullName evidence="1">BRO1 domain-containing protein</fullName>
    </recommendedName>
</protein>
<evidence type="ECO:0000313" key="2">
    <source>
        <dbReference type="EMBL" id="KAL0296761.1"/>
    </source>
</evidence>
<dbReference type="Gene3D" id="3.60.15.10">
    <property type="entry name" value="Ribonuclease Z/Hydroxyacylglutathione hydrolase-like"/>
    <property type="match status" value="1"/>
</dbReference>
<proteinExistence type="predicted"/>
<name>A0AAW2JQ67_SESRA</name>
<dbReference type="EMBL" id="JACGWJ010000032">
    <property type="protein sequence ID" value="KAL0296761.1"/>
    <property type="molecule type" value="Genomic_DNA"/>
</dbReference>
<gene>
    <name evidence="2" type="ORF">Sradi_6728200</name>
</gene>
<dbReference type="PANTHER" id="PTHR36142:SF2">
    <property type="entry name" value="METALLO-HYDROLASE_OXIDOREDUCTASE SUPERFAMILY PROTEIN"/>
    <property type="match status" value="1"/>
</dbReference>
<organism evidence="2">
    <name type="scientific">Sesamum radiatum</name>
    <name type="common">Black benniseed</name>
    <dbReference type="NCBI Taxonomy" id="300843"/>
    <lineage>
        <taxon>Eukaryota</taxon>
        <taxon>Viridiplantae</taxon>
        <taxon>Streptophyta</taxon>
        <taxon>Embryophyta</taxon>
        <taxon>Tracheophyta</taxon>
        <taxon>Spermatophyta</taxon>
        <taxon>Magnoliopsida</taxon>
        <taxon>eudicotyledons</taxon>
        <taxon>Gunneridae</taxon>
        <taxon>Pentapetalae</taxon>
        <taxon>asterids</taxon>
        <taxon>lamiids</taxon>
        <taxon>Lamiales</taxon>
        <taxon>Pedaliaceae</taxon>
        <taxon>Sesamum</taxon>
    </lineage>
</organism>
<dbReference type="PROSITE" id="PS51180">
    <property type="entry name" value="BRO1"/>
    <property type="match status" value="1"/>
</dbReference>
<sequence length="673" mass="75085">MMISFPGLSKLKTKPVVYQDVLLASDPGTLEQLKELSSKRKAIEVSINESSSVTEAIAREMSGGLTSRCEQDIQKLERYLPLLENLVYHVNLNRKNGRMIFWISGLNVRWSSVLTPSSIFHLQGPKFYQVNDLYFELGMTLFLYGALLCEQALEVVTSDLVQSATLFRKAAGLYNYLAQEVLISLPSDQLRPPEATPSVSSIMSFICLADAQAVAARKAEKNGKTEGLLAKLHWGIVEFLVEALNMWQVATKECKDISSRLLDFILGCKTLHELVSYKYLAESLKNDGKIGIAVGILRLALANAKKNVPKEESWTSVYKHAIDELTGLLRKYEHENEFVWREKWTVLGEKAFVSSSPAFSLLDCYVLSWKIHNFDGVKEGLDWLYKKVSALVSEEKIVESSDSGTDIFKLTYLEGNSWLWEVGGVRILVDPILVGNLDFGIPWLYDAAKKFLKNFKLDDLPEIDCLLITQSLDDHCHLNTLKPLSQRLPNLRVITTPNAEALLDPLFSNVTYLEPGQGSEIQLSNGSSVKIQATAGPVLGPPWQRPENGYLVTSPEGQLRLYYEPHCVYNENFLEKKQADIVITPVIKQLLPNFTLVSGQEDAVRLSKLLQAKFIVPMKNGDLDSKGLLSSLIESQGTIESFKEILSKELPEAKVLEPTPGVPLEISAPANSS</sequence>
<dbReference type="Pfam" id="PF13483">
    <property type="entry name" value="Lactamase_B_3"/>
    <property type="match status" value="1"/>
</dbReference>
<dbReference type="AlphaFoldDB" id="A0AAW2JQ67"/>
<dbReference type="SUPFAM" id="SSF56281">
    <property type="entry name" value="Metallo-hydrolase/oxidoreductase"/>
    <property type="match status" value="1"/>
</dbReference>
<evidence type="ECO:0000259" key="1">
    <source>
        <dbReference type="PROSITE" id="PS51180"/>
    </source>
</evidence>
<dbReference type="Pfam" id="PF03097">
    <property type="entry name" value="BRO1"/>
    <property type="match status" value="1"/>
</dbReference>
<dbReference type="SMART" id="SM01041">
    <property type="entry name" value="BRO1"/>
    <property type="match status" value="1"/>
</dbReference>
<dbReference type="InterPro" id="IPR004328">
    <property type="entry name" value="BRO1_dom"/>
</dbReference>